<dbReference type="AlphaFoldDB" id="A0A4Q7P434"/>
<protein>
    <submittedName>
        <fullName evidence="1">Uncharacterized protein</fullName>
    </submittedName>
</protein>
<reference evidence="1 2" key="1">
    <citation type="submission" date="2019-02" db="EMBL/GenBank/DDBJ databases">
        <title>Genomic Encyclopedia of Archaeal and Bacterial Type Strains, Phase II (KMG-II): from individual species to whole genera.</title>
        <authorList>
            <person name="Goeker M."/>
        </authorList>
    </citation>
    <scope>NUCLEOTIDE SEQUENCE [LARGE SCALE GENOMIC DNA]</scope>
    <source>
        <strain evidence="1 2">DSM 21411</strain>
    </source>
</reference>
<dbReference type="PROSITE" id="PS51257">
    <property type="entry name" value="PROKAR_LIPOPROTEIN"/>
    <property type="match status" value="1"/>
</dbReference>
<organism evidence="1 2">
    <name type="scientific">Cecembia calidifontis</name>
    <dbReference type="NCBI Taxonomy" id="1187080"/>
    <lineage>
        <taxon>Bacteria</taxon>
        <taxon>Pseudomonadati</taxon>
        <taxon>Bacteroidota</taxon>
        <taxon>Cytophagia</taxon>
        <taxon>Cytophagales</taxon>
        <taxon>Cyclobacteriaceae</taxon>
        <taxon>Cecembia</taxon>
    </lineage>
</organism>
<name>A0A4Q7P434_9BACT</name>
<dbReference type="Proteomes" id="UP000292209">
    <property type="component" value="Unassembled WGS sequence"/>
</dbReference>
<evidence type="ECO:0000313" key="2">
    <source>
        <dbReference type="Proteomes" id="UP000292209"/>
    </source>
</evidence>
<accession>A0A4Q7P434</accession>
<gene>
    <name evidence="1" type="ORF">BC751_0213</name>
</gene>
<evidence type="ECO:0000313" key="1">
    <source>
        <dbReference type="EMBL" id="RZS94706.1"/>
    </source>
</evidence>
<dbReference type="EMBL" id="SGXG01000001">
    <property type="protein sequence ID" value="RZS94706.1"/>
    <property type="molecule type" value="Genomic_DNA"/>
</dbReference>
<sequence>MFYTADKFRFMNASGSFSGMGCEVGMVFTMFFTTTTITG</sequence>
<comment type="caution">
    <text evidence="1">The sequence shown here is derived from an EMBL/GenBank/DDBJ whole genome shotgun (WGS) entry which is preliminary data.</text>
</comment>
<keyword evidence="2" id="KW-1185">Reference proteome</keyword>
<proteinExistence type="predicted"/>